<dbReference type="InterPro" id="IPR050509">
    <property type="entry name" value="CoA-transferase_III"/>
</dbReference>
<gene>
    <name evidence="1" type="ORF">GCM10008906_03920</name>
</gene>
<accession>A0ABP3UIR3</accession>
<organism evidence="1 2">
    <name type="scientific">Clostridium oceanicum</name>
    <dbReference type="NCBI Taxonomy" id="1543"/>
    <lineage>
        <taxon>Bacteria</taxon>
        <taxon>Bacillati</taxon>
        <taxon>Bacillota</taxon>
        <taxon>Clostridia</taxon>
        <taxon>Eubacteriales</taxon>
        <taxon>Clostridiaceae</taxon>
        <taxon>Clostridium</taxon>
    </lineage>
</organism>
<protein>
    <submittedName>
        <fullName evidence="1">CaiB/BaiF CoA-transferase family protein</fullName>
    </submittedName>
</protein>
<evidence type="ECO:0000313" key="1">
    <source>
        <dbReference type="EMBL" id="GAA0733305.1"/>
    </source>
</evidence>
<dbReference type="Proteomes" id="UP001501510">
    <property type="component" value="Unassembled WGS sequence"/>
</dbReference>
<proteinExistence type="predicted"/>
<dbReference type="Gene3D" id="3.40.50.10540">
    <property type="entry name" value="Crotonobetainyl-coa:carnitine coa-transferase, domain 1"/>
    <property type="match status" value="1"/>
</dbReference>
<dbReference type="SUPFAM" id="SSF89796">
    <property type="entry name" value="CoA-transferase family III (CaiB/BaiF)"/>
    <property type="match status" value="1"/>
</dbReference>
<dbReference type="InterPro" id="IPR023606">
    <property type="entry name" value="CoA-Trfase_III_dom_1_sf"/>
</dbReference>
<dbReference type="InterPro" id="IPR003673">
    <property type="entry name" value="CoA-Trfase_fam_III"/>
</dbReference>
<keyword evidence="2" id="KW-1185">Reference proteome</keyword>
<reference evidence="2" key="1">
    <citation type="journal article" date="2019" name="Int. J. Syst. Evol. Microbiol.">
        <title>The Global Catalogue of Microorganisms (GCM) 10K type strain sequencing project: providing services to taxonomists for standard genome sequencing and annotation.</title>
        <authorList>
            <consortium name="The Broad Institute Genomics Platform"/>
            <consortium name="The Broad Institute Genome Sequencing Center for Infectious Disease"/>
            <person name="Wu L."/>
            <person name="Ma J."/>
        </authorList>
    </citation>
    <scope>NUCLEOTIDE SEQUENCE [LARGE SCALE GENOMIC DNA]</scope>
    <source>
        <strain evidence="2">JCM 1407</strain>
    </source>
</reference>
<evidence type="ECO:0000313" key="2">
    <source>
        <dbReference type="Proteomes" id="UP001501510"/>
    </source>
</evidence>
<comment type="caution">
    <text evidence="1">The sequence shown here is derived from an EMBL/GenBank/DDBJ whole genome shotgun (WGS) entry which is preliminary data.</text>
</comment>
<dbReference type="RefSeq" id="WP_343758325.1">
    <property type="nucleotide sequence ID" value="NZ_BAAACG010000003.1"/>
</dbReference>
<dbReference type="PANTHER" id="PTHR48228">
    <property type="entry name" value="SUCCINYL-COA--D-CITRAMALATE COA-TRANSFERASE"/>
    <property type="match status" value="1"/>
</dbReference>
<sequence>MEKMGLALEGVKVVELSSFVAAPSCAKLLADWGAEVIKIEPVQGDNLRFVGNVYNSPASDEENPMFELENGNKKGVAINTRSEKGKEVLGRLLKDADIFITNVREKALERSGLSYGQLKDKYPSLIHAHILGYGECGPLKDKPGFDYTAYFARGAVSTSLMEKGTSPANTNAGFGDHYAGISLAAGILAALHRKTQTGKGDRVTVSLYHTAIFGMGLMITTAQYGNEMPLSRRTPNNPLATTYRCKDDRWIQLALLKYDAWFPKFCKEVINRPELAEDERFNTQAEVVKHVETFVGIMEEEMIKKDLDEWAELLDKADVPYEKLQTCEDILEDEQAWANDYLFKKTYKSGNTGVLVNTPVKFSEAGIKEYESAPRVVGEDTEKILMNLGYSKEEIEEMRKEKAIR</sequence>
<dbReference type="EMBL" id="BAAACG010000003">
    <property type="protein sequence ID" value="GAA0733305.1"/>
    <property type="molecule type" value="Genomic_DNA"/>
</dbReference>
<name>A0ABP3UIR3_9CLOT</name>
<dbReference type="PANTHER" id="PTHR48228:SF2">
    <property type="entry name" value="E-CINNAMOYL-COA:R-PHENYLLACTATE COA TRANSFERASE LARGE SUBUNIT"/>
    <property type="match status" value="1"/>
</dbReference>
<dbReference type="Pfam" id="PF02515">
    <property type="entry name" value="CoA_transf_3"/>
    <property type="match status" value="1"/>
</dbReference>
<dbReference type="Gene3D" id="3.30.1540.10">
    <property type="entry name" value="formyl-coa transferase, domain 3"/>
    <property type="match status" value="1"/>
</dbReference>
<dbReference type="InterPro" id="IPR044855">
    <property type="entry name" value="CoA-Trfase_III_dom3_sf"/>
</dbReference>